<dbReference type="AlphaFoldDB" id="A0A1F5VHG0"/>
<proteinExistence type="predicted"/>
<dbReference type="STRING" id="1817863.A2Y62_17180"/>
<evidence type="ECO:0000256" key="1">
    <source>
        <dbReference type="SAM" id="Phobius"/>
    </source>
</evidence>
<feature type="transmembrane region" description="Helical" evidence="1">
    <location>
        <begin position="244"/>
        <end position="264"/>
    </location>
</feature>
<dbReference type="InterPro" id="IPR052701">
    <property type="entry name" value="GAG_Ulvan_Degrading_Sulfatases"/>
</dbReference>
<keyword evidence="1" id="KW-1133">Transmembrane helix</keyword>
<feature type="transmembrane region" description="Helical" evidence="1">
    <location>
        <begin position="80"/>
        <end position="98"/>
    </location>
</feature>
<feature type="transmembrane region" description="Helical" evidence="1">
    <location>
        <begin position="212"/>
        <end position="232"/>
    </location>
</feature>
<gene>
    <name evidence="3" type="ORF">A2Y62_17180</name>
</gene>
<comment type="caution">
    <text evidence="3">The sequence shown here is derived from an EMBL/GenBank/DDBJ whole genome shotgun (WGS) entry which is preliminary data.</text>
</comment>
<dbReference type="EMBL" id="MFGW01000180">
    <property type="protein sequence ID" value="OGF62381.1"/>
    <property type="molecule type" value="Genomic_DNA"/>
</dbReference>
<dbReference type="Proteomes" id="UP000178943">
    <property type="component" value="Unassembled WGS sequence"/>
</dbReference>
<reference evidence="3 4" key="1">
    <citation type="journal article" date="2016" name="Nat. Commun.">
        <title>Thousands of microbial genomes shed light on interconnected biogeochemical processes in an aquifer system.</title>
        <authorList>
            <person name="Anantharaman K."/>
            <person name="Brown C.T."/>
            <person name="Hug L.A."/>
            <person name="Sharon I."/>
            <person name="Castelle C.J."/>
            <person name="Probst A.J."/>
            <person name="Thomas B.C."/>
            <person name="Singh A."/>
            <person name="Wilkins M.J."/>
            <person name="Karaoz U."/>
            <person name="Brodie E.L."/>
            <person name="Williams K.H."/>
            <person name="Hubbard S.S."/>
            <person name="Banfield J.F."/>
        </authorList>
    </citation>
    <scope>NUCLEOTIDE SEQUENCE [LARGE SCALE GENOMIC DNA]</scope>
</reference>
<dbReference type="InterPro" id="IPR017850">
    <property type="entry name" value="Alkaline_phosphatase_core_sf"/>
</dbReference>
<dbReference type="Gene3D" id="3.40.720.10">
    <property type="entry name" value="Alkaline Phosphatase, subunit A"/>
    <property type="match status" value="1"/>
</dbReference>
<evidence type="ECO:0000313" key="3">
    <source>
        <dbReference type="EMBL" id="OGF62381.1"/>
    </source>
</evidence>
<dbReference type="InterPro" id="IPR000917">
    <property type="entry name" value="Sulfatase_N"/>
</dbReference>
<dbReference type="SUPFAM" id="SSF53649">
    <property type="entry name" value="Alkaline phosphatase-like"/>
    <property type="match status" value="1"/>
</dbReference>
<organism evidence="3 4">
    <name type="scientific">Candidatus Fischerbacteria bacterium RBG_13_37_8</name>
    <dbReference type="NCBI Taxonomy" id="1817863"/>
    <lineage>
        <taxon>Bacteria</taxon>
        <taxon>Candidatus Fischeribacteriota</taxon>
    </lineage>
</organism>
<dbReference type="PANTHER" id="PTHR43751">
    <property type="entry name" value="SULFATASE"/>
    <property type="match status" value="1"/>
</dbReference>
<feature type="transmembrane region" description="Helical" evidence="1">
    <location>
        <begin position="187"/>
        <end position="206"/>
    </location>
</feature>
<evidence type="ECO:0000259" key="2">
    <source>
        <dbReference type="Pfam" id="PF00884"/>
    </source>
</evidence>
<feature type="transmembrane region" description="Helical" evidence="1">
    <location>
        <begin position="42"/>
        <end position="60"/>
    </location>
</feature>
<evidence type="ECO:0000313" key="4">
    <source>
        <dbReference type="Proteomes" id="UP000178943"/>
    </source>
</evidence>
<feature type="transmembrane region" description="Helical" evidence="1">
    <location>
        <begin position="110"/>
        <end position="128"/>
    </location>
</feature>
<feature type="domain" description="Sulfatase N-terminal" evidence="2">
    <location>
        <begin position="279"/>
        <end position="592"/>
    </location>
</feature>
<protein>
    <recommendedName>
        <fullName evidence="2">Sulfatase N-terminal domain-containing protein</fullName>
    </recommendedName>
</protein>
<dbReference type="Pfam" id="PF00884">
    <property type="entry name" value="Sulfatase"/>
    <property type="match status" value="1"/>
</dbReference>
<accession>A0A1F5VHG0</accession>
<name>A0A1F5VHG0_9BACT</name>
<dbReference type="PANTHER" id="PTHR43751:SF3">
    <property type="entry name" value="SULFATASE N-TERMINAL DOMAIN-CONTAINING PROTEIN"/>
    <property type="match status" value="1"/>
</dbReference>
<keyword evidence="1" id="KW-0812">Transmembrane</keyword>
<dbReference type="CDD" id="cd16148">
    <property type="entry name" value="sulfatase_like"/>
    <property type="match status" value="1"/>
</dbReference>
<feature type="transmembrane region" description="Helical" evidence="1">
    <location>
        <begin position="148"/>
        <end position="167"/>
    </location>
</feature>
<keyword evidence="1" id="KW-0472">Membrane</keyword>
<sequence length="714" mass="81971">MGLLARADTCVCPYTRTCKESFLVELQRMQEYNEDMKNKIKIVFFTAFMLGLCEAILYNRVQDYVAKTFRESLLLSMREIIAAVVILSGICFALFFILEALSRLRQKENNSISFITVLLFIYAVSWSFSIQPQSKYFLLHPFSLSKLLLFFVAILLVGSFIGLFVIIKRLSRYSEWLYSRFADSIIVAALPLFCLSAIILSLAMMSGNPYSLLFNALAVAVIVITLTIAYAVKFIGRRLSGRIIIAFINLCALLFILYALSYSLKPPQNKEVISTETYPDILILSVDALRYDFVSAYGKMKGTTPHIDAIAQDGVLFEKAYSSSSWTLPALSSIMSAMYPSALGQLSARKNILPFLKLQVLPKVLSKNGYHTYFIVYPGMFGKKSNIESVFDHFIPVPDIPWYVKEFHELSIIRDWLPSKTLYQSNYQAEYLNKAFMEHLETIGEPFFVWMHYLDTHTPFTLPEIKDVAFLGKKLQYFSIIEARSGLTPISSAEKEMFRNYYRAEVEYADKMIGGIIEELKKRNKYENAMIIITADHGEEFWEHDNIAHGHSFYDEVMHIPLIIKFPQQKYKNFRCKISASLIDIAPTILSWNAIKQPYAYQGIDLMKALQFSEDFTKRAIFAENTLYYKERKAVINGDYKLILSDDGNLLFNLAEDPEEQNPINNPELRNEMIKLIANWQKQNANFRKSEGLEPTSGDNTSIDDFLRSLGYIR</sequence>